<protein>
    <submittedName>
        <fullName evidence="1">Uncharacterized protein</fullName>
    </submittedName>
</protein>
<dbReference type="Proteomes" id="UP000837205">
    <property type="component" value="Unassembled WGS sequence"/>
</dbReference>
<sequence>MLKSKYQTITDFLVARFNDAQAKGEIGNNINNRKAAGYCYL</sequence>
<name>A0ABM8N5B7_9ENTR</name>
<comment type="caution">
    <text evidence="1">The sequence shown here is derived from an EMBL/GenBank/DDBJ whole genome shotgun (WGS) entry which is preliminary data.</text>
</comment>
<evidence type="ECO:0000313" key="2">
    <source>
        <dbReference type="Proteomes" id="UP000837205"/>
    </source>
</evidence>
<proteinExistence type="predicted"/>
<dbReference type="EMBL" id="CAIIUA010000002">
    <property type="protein sequence ID" value="CAC9252946.1"/>
    <property type="molecule type" value="Genomic_DNA"/>
</dbReference>
<gene>
    <name evidence="1" type="ORF">TML_05274</name>
</gene>
<accession>A0ABM8N5B7</accession>
<reference evidence="1" key="1">
    <citation type="submission" date="2020-06" db="EMBL/GenBank/DDBJ databases">
        <authorList>
            <person name="Delgado-Blas J."/>
        </authorList>
    </citation>
    <scope>NUCLEOTIDE SEQUENCE</scope>
    <source>
        <strain evidence="1">BB1480</strain>
    </source>
</reference>
<organism evidence="1 2">
    <name type="scientific">Citrobacter werkmanii</name>
    <dbReference type="NCBI Taxonomy" id="67827"/>
    <lineage>
        <taxon>Bacteria</taxon>
        <taxon>Pseudomonadati</taxon>
        <taxon>Pseudomonadota</taxon>
        <taxon>Gammaproteobacteria</taxon>
        <taxon>Enterobacterales</taxon>
        <taxon>Enterobacteriaceae</taxon>
        <taxon>Citrobacter</taxon>
        <taxon>Citrobacter freundii complex</taxon>
    </lineage>
</organism>
<evidence type="ECO:0000313" key="1">
    <source>
        <dbReference type="EMBL" id="CAC9252946.1"/>
    </source>
</evidence>
<keyword evidence="2" id="KW-1185">Reference proteome</keyword>